<name>A0ABW5IHP8_9BACT</name>
<sequence>MTLFVTDAEAQLFTMRKRYGSVGLSLGAMNYFGDIVPEPDFTSFRFKSTRPNVGINYTRRYRPRISGKVAFHWGRIMGDDMLSASVNEAENMGRFGRNLSFRNDIKELSLMAMIDLFENRQTYQRRPDFVPYMFFGIAVFHHNPKAYYENGSFPGITPEDDIPTGWYELQPLGTEGQYVEGGDYPEPYKKIGIAIPFGLGVRYKVDRNWDLSIELGWRKTFTDYLDDASSGYAFKNEILAGGGSNPKAAALLSDRSAMSGFGTTPDPSGTPYSIITFPDDYGTPNNQRRGNRSDDDWYITTSLTIHYILNPGVRSPKFR</sequence>
<proteinExistence type="predicted"/>
<accession>A0ABW5IHP8</accession>
<evidence type="ECO:0000313" key="2">
    <source>
        <dbReference type="EMBL" id="MFD2512754.1"/>
    </source>
</evidence>
<dbReference type="InterPro" id="IPR045743">
    <property type="entry name" value="DUF6089"/>
</dbReference>
<dbReference type="EMBL" id="JBHULU010000003">
    <property type="protein sequence ID" value="MFD2512754.1"/>
    <property type="molecule type" value="Genomic_DNA"/>
</dbReference>
<reference evidence="3" key="1">
    <citation type="journal article" date="2019" name="Int. J. Syst. Evol. Microbiol.">
        <title>The Global Catalogue of Microorganisms (GCM) 10K type strain sequencing project: providing services to taxonomists for standard genome sequencing and annotation.</title>
        <authorList>
            <consortium name="The Broad Institute Genomics Platform"/>
            <consortium name="The Broad Institute Genome Sequencing Center for Infectious Disease"/>
            <person name="Wu L."/>
            <person name="Ma J."/>
        </authorList>
    </citation>
    <scope>NUCLEOTIDE SEQUENCE [LARGE SCALE GENOMIC DNA]</scope>
    <source>
        <strain evidence="3">KCTC 42498</strain>
    </source>
</reference>
<gene>
    <name evidence="2" type="ORF">ACFSRY_02640</name>
</gene>
<evidence type="ECO:0000259" key="1">
    <source>
        <dbReference type="Pfam" id="PF19573"/>
    </source>
</evidence>
<comment type="caution">
    <text evidence="2">The sequence shown here is derived from an EMBL/GenBank/DDBJ whole genome shotgun (WGS) entry which is preliminary data.</text>
</comment>
<dbReference type="SUPFAM" id="SSF56925">
    <property type="entry name" value="OMPA-like"/>
    <property type="match status" value="1"/>
</dbReference>
<dbReference type="Pfam" id="PF19573">
    <property type="entry name" value="DUF6089"/>
    <property type="match status" value="1"/>
</dbReference>
<keyword evidence="3" id="KW-1185">Reference proteome</keyword>
<organism evidence="2 3">
    <name type="scientific">Pontibacter locisalis</name>
    <dbReference type="NCBI Taxonomy" id="1719035"/>
    <lineage>
        <taxon>Bacteria</taxon>
        <taxon>Pseudomonadati</taxon>
        <taxon>Bacteroidota</taxon>
        <taxon>Cytophagia</taxon>
        <taxon>Cytophagales</taxon>
        <taxon>Hymenobacteraceae</taxon>
        <taxon>Pontibacter</taxon>
    </lineage>
</organism>
<dbReference type="RefSeq" id="WP_377503183.1">
    <property type="nucleotide sequence ID" value="NZ_JBHULU010000003.1"/>
</dbReference>
<evidence type="ECO:0000313" key="3">
    <source>
        <dbReference type="Proteomes" id="UP001597544"/>
    </source>
</evidence>
<dbReference type="InterPro" id="IPR011250">
    <property type="entry name" value="OMP/PagP_B-barrel"/>
</dbReference>
<dbReference type="Proteomes" id="UP001597544">
    <property type="component" value="Unassembled WGS sequence"/>
</dbReference>
<feature type="domain" description="DUF6089" evidence="1">
    <location>
        <begin position="15"/>
        <end position="150"/>
    </location>
</feature>
<protein>
    <submittedName>
        <fullName evidence="2">DUF6089 family protein</fullName>
    </submittedName>
</protein>